<dbReference type="InterPro" id="IPR003826">
    <property type="entry name" value="AdoMetDC_fam_prok"/>
</dbReference>
<reference evidence="11" key="1">
    <citation type="journal article" date="2019" name="Int. J. Syst. Evol. Microbiol.">
        <title>The Global Catalogue of Microorganisms (GCM) 10K type strain sequencing project: providing services to taxonomists for standard genome sequencing and annotation.</title>
        <authorList>
            <consortium name="The Broad Institute Genomics Platform"/>
            <consortium name="The Broad Institute Genome Sequencing Center for Infectious Disease"/>
            <person name="Wu L."/>
            <person name="Ma J."/>
        </authorList>
    </citation>
    <scope>NUCLEOTIDE SEQUENCE [LARGE SCALE GENOMIC DNA]</scope>
    <source>
        <strain evidence="11">YJ-61-S</strain>
    </source>
</reference>
<dbReference type="InterPro" id="IPR017716">
    <property type="entry name" value="S-AdoMet_deCOase_pro-enz"/>
</dbReference>
<evidence type="ECO:0000313" key="11">
    <source>
        <dbReference type="Proteomes" id="UP001596043"/>
    </source>
</evidence>
<evidence type="ECO:0000256" key="8">
    <source>
        <dbReference type="ARBA" id="ARBA00023317"/>
    </source>
</evidence>
<feature type="active site" description="Proton donor; for catalytic activity" evidence="9">
    <location>
        <position position="86"/>
    </location>
</feature>
<protein>
    <recommendedName>
        <fullName evidence="9">S-adenosylmethionine decarboxylase proenzyme</fullName>
        <shortName evidence="9">AdoMetDC</shortName>
        <shortName evidence="9">SAMDC</shortName>
        <ecNumber evidence="9">4.1.1.50</ecNumber>
    </recommendedName>
    <component>
        <recommendedName>
            <fullName evidence="9">S-adenosylmethionine decarboxylase beta chain</fullName>
        </recommendedName>
    </component>
    <component>
        <recommendedName>
            <fullName evidence="9">S-adenosylmethionine decarboxylase alpha chain</fullName>
        </recommendedName>
    </component>
</protein>
<keyword evidence="7 9" id="KW-0704">Schiff base</keyword>
<evidence type="ECO:0000256" key="4">
    <source>
        <dbReference type="ARBA" id="ARBA00023115"/>
    </source>
</evidence>
<keyword evidence="5 9" id="KW-0865">Zymogen</keyword>
<evidence type="ECO:0000256" key="9">
    <source>
        <dbReference type="HAMAP-Rule" id="MF_00464"/>
    </source>
</evidence>
<accession>A0ABV9HYB8</accession>
<comment type="caution">
    <text evidence="10">The sequence shown here is derived from an EMBL/GenBank/DDBJ whole genome shotgun (WGS) entry which is preliminary data.</text>
</comment>
<keyword evidence="1 9" id="KW-0210">Decarboxylase</keyword>
<comment type="similarity">
    <text evidence="9">Belongs to the prokaryotic AdoMetDC family. Type 1 subfamily.</text>
</comment>
<dbReference type="Proteomes" id="UP001596043">
    <property type="component" value="Unassembled WGS sequence"/>
</dbReference>
<keyword evidence="9" id="KW-0949">S-adenosyl-L-methionine</keyword>
<keyword evidence="11" id="KW-1185">Reference proteome</keyword>
<name>A0ABV9HYB8_9FLAO</name>
<evidence type="ECO:0000256" key="3">
    <source>
        <dbReference type="ARBA" id="ARBA00023066"/>
    </source>
</evidence>
<dbReference type="GO" id="GO:0004014">
    <property type="term" value="F:adenosylmethionine decarboxylase activity"/>
    <property type="evidence" value="ECO:0007669"/>
    <property type="project" value="UniProtKB-EC"/>
</dbReference>
<keyword evidence="4 9" id="KW-0620">Polyamine biosynthesis</keyword>
<feature type="active site" description="Proton acceptor; for processing activity" evidence="9">
    <location>
        <position position="71"/>
    </location>
</feature>
<feature type="active site" description="Schiff-base intermediate with substrate; via pyruvic acid" evidence="9">
    <location>
        <position position="66"/>
    </location>
</feature>
<comment type="pathway">
    <text evidence="9">Amine and polyamine biosynthesis; S-adenosylmethioninamine biosynthesis; S-adenosylmethioninamine from S-adenosyl-L-methionine: step 1/1.</text>
</comment>
<comment type="catalytic activity">
    <reaction evidence="9">
        <text>S-adenosyl-L-methionine + H(+) = S-adenosyl 3-(methylsulfanyl)propylamine + CO2</text>
        <dbReference type="Rhea" id="RHEA:15981"/>
        <dbReference type="ChEBI" id="CHEBI:15378"/>
        <dbReference type="ChEBI" id="CHEBI:16526"/>
        <dbReference type="ChEBI" id="CHEBI:57443"/>
        <dbReference type="ChEBI" id="CHEBI:59789"/>
        <dbReference type="EC" id="4.1.1.50"/>
    </reaction>
</comment>
<sequence>MMKNTHLGYQKTIDFYGCDPEKINARDFIEHALLKAAGLMKLTVINTTIHEFSPIGISGVIVIQESHIAIHTWPEHSYVALDIFTCNQSYALEAGILWLKEAFGATHYEEEDSKRGALKRIEAHNAMKNEN</sequence>
<dbReference type="NCBIfam" id="TIGR03330">
    <property type="entry name" value="SAM_DCase_Bsu"/>
    <property type="match status" value="1"/>
</dbReference>
<keyword evidence="6 9" id="KW-0456">Lyase</keyword>
<feature type="chain" id="PRO_5044947415" description="S-adenosylmethionine decarboxylase beta chain" evidence="9">
    <location>
        <begin position="1"/>
        <end position="65"/>
    </location>
</feature>
<evidence type="ECO:0000313" key="10">
    <source>
        <dbReference type="EMBL" id="MFC4635159.1"/>
    </source>
</evidence>
<comment type="PTM">
    <text evidence="9">Is synthesized initially as an inactive proenzyme. Formation of the active enzyme involves a self-maturation process in which the active site pyruvoyl group is generated from an internal serine residue via an autocatalytic post-translational modification. Two non-identical subunits are generated from the proenzyme in this reaction, and the pyruvate is formed at the N-terminus of the alpha chain, which is derived from the carboxyl end of the proenzyme. The post-translation cleavage follows an unusual pathway, termed non-hydrolytic serinolysis, in which the side chain hydroxyl group of the serine supplies its oxygen atom to form the C-terminus of the beta chain, while the remainder of the serine residue undergoes an oxidative deamination to produce ammonia and the pyruvoyl group blocking the N-terminus of the alpha chain.</text>
</comment>
<gene>
    <name evidence="10" type="primary">speD</name>
    <name evidence="9" type="synonym">speH</name>
    <name evidence="10" type="ORF">ACFO3O_14705</name>
</gene>
<dbReference type="InterPro" id="IPR016067">
    <property type="entry name" value="S-AdoMet_deCO2ase_core"/>
</dbReference>
<proteinExistence type="inferred from homology"/>
<dbReference type="RefSeq" id="WP_379980108.1">
    <property type="nucleotide sequence ID" value="NZ_JBHSFV010000009.1"/>
</dbReference>
<evidence type="ECO:0000256" key="6">
    <source>
        <dbReference type="ARBA" id="ARBA00023239"/>
    </source>
</evidence>
<evidence type="ECO:0000256" key="5">
    <source>
        <dbReference type="ARBA" id="ARBA00023145"/>
    </source>
</evidence>
<dbReference type="Gene3D" id="3.60.90.10">
    <property type="entry name" value="S-adenosylmethionine decarboxylase"/>
    <property type="match status" value="1"/>
</dbReference>
<comment type="cofactor">
    <cofactor evidence="9">
        <name>pyruvate</name>
        <dbReference type="ChEBI" id="CHEBI:15361"/>
    </cofactor>
    <text evidence="9">Binds 1 pyruvoyl group covalently per subunit.</text>
</comment>
<keyword evidence="2 9" id="KW-0068">Autocatalytic cleavage</keyword>
<keyword evidence="8 9" id="KW-0670">Pyruvate</keyword>
<dbReference type="EC" id="4.1.1.50" evidence="9"/>
<organism evidence="10 11">
    <name type="scientific">Dokdonia ponticola</name>
    <dbReference type="NCBI Taxonomy" id="2041041"/>
    <lineage>
        <taxon>Bacteria</taxon>
        <taxon>Pseudomonadati</taxon>
        <taxon>Bacteroidota</taxon>
        <taxon>Flavobacteriia</taxon>
        <taxon>Flavobacteriales</taxon>
        <taxon>Flavobacteriaceae</taxon>
        <taxon>Dokdonia</taxon>
    </lineage>
</organism>
<feature type="modified residue" description="Pyruvic acid (Ser); by autocatalysis" evidence="9">
    <location>
        <position position="66"/>
    </location>
</feature>
<dbReference type="EMBL" id="JBHSFV010000009">
    <property type="protein sequence ID" value="MFC4635159.1"/>
    <property type="molecule type" value="Genomic_DNA"/>
</dbReference>
<feature type="site" description="Cleavage (non-hydrolytic); by autolysis" evidence="9">
    <location>
        <begin position="65"/>
        <end position="66"/>
    </location>
</feature>
<dbReference type="PANTHER" id="PTHR33866:SF2">
    <property type="entry name" value="S-ADENOSYLMETHIONINE DECARBOXYLASE PROENZYME"/>
    <property type="match status" value="1"/>
</dbReference>
<evidence type="ECO:0000256" key="1">
    <source>
        <dbReference type="ARBA" id="ARBA00022793"/>
    </source>
</evidence>
<comment type="subunit">
    <text evidence="9">Heterotetramer of two alpha and two beta chains arranged as a dimer of alpha/beta heterodimers.</text>
</comment>
<keyword evidence="3 9" id="KW-0745">Spermidine biosynthesis</keyword>
<dbReference type="PANTHER" id="PTHR33866">
    <property type="entry name" value="S-ADENOSYLMETHIONINE DECARBOXYLASE PROENZYME"/>
    <property type="match status" value="1"/>
</dbReference>
<feature type="chain" id="PRO_5044947414" description="S-adenosylmethionine decarboxylase alpha chain" evidence="9">
    <location>
        <begin position="66"/>
        <end position="131"/>
    </location>
</feature>
<dbReference type="Pfam" id="PF02675">
    <property type="entry name" value="AdoMet_dc"/>
    <property type="match status" value="1"/>
</dbReference>
<evidence type="ECO:0000256" key="7">
    <source>
        <dbReference type="ARBA" id="ARBA00023270"/>
    </source>
</evidence>
<evidence type="ECO:0000256" key="2">
    <source>
        <dbReference type="ARBA" id="ARBA00022813"/>
    </source>
</evidence>
<comment type="function">
    <text evidence="9">Catalyzes the decarboxylation of S-adenosylmethionine to S-adenosylmethioninamine (dcAdoMet), the propylamine donor required for the synthesis of the polyamines spermine and spermidine from the diamine putrescine.</text>
</comment>
<dbReference type="HAMAP" id="MF_00464">
    <property type="entry name" value="AdoMetDC_1"/>
    <property type="match status" value="1"/>
</dbReference>
<dbReference type="SUPFAM" id="SSF56276">
    <property type="entry name" value="S-adenosylmethionine decarboxylase"/>
    <property type="match status" value="1"/>
</dbReference>